<organism evidence="2 3">
    <name type="scientific">Streptomyces carpinensis</name>
    <dbReference type="NCBI Taxonomy" id="66369"/>
    <lineage>
        <taxon>Bacteria</taxon>
        <taxon>Bacillati</taxon>
        <taxon>Actinomycetota</taxon>
        <taxon>Actinomycetes</taxon>
        <taxon>Kitasatosporales</taxon>
        <taxon>Streptomycetaceae</taxon>
        <taxon>Streptomyces</taxon>
    </lineage>
</organism>
<name>A0ABV1VYW0_9ACTN</name>
<gene>
    <name evidence="2" type="ORF">ABT317_08885</name>
</gene>
<feature type="region of interest" description="Disordered" evidence="1">
    <location>
        <begin position="34"/>
        <end position="72"/>
    </location>
</feature>
<reference evidence="2 3" key="1">
    <citation type="submission" date="2024-06" db="EMBL/GenBank/DDBJ databases">
        <title>The Natural Products Discovery Center: Release of the First 8490 Sequenced Strains for Exploring Actinobacteria Biosynthetic Diversity.</title>
        <authorList>
            <person name="Kalkreuter E."/>
            <person name="Kautsar S.A."/>
            <person name="Yang D."/>
            <person name="Bader C.D."/>
            <person name="Teijaro C.N."/>
            <person name="Fluegel L."/>
            <person name="Davis C.M."/>
            <person name="Simpson J.R."/>
            <person name="Lauterbach L."/>
            <person name="Steele A.D."/>
            <person name="Gui C."/>
            <person name="Meng S."/>
            <person name="Li G."/>
            <person name="Viehrig K."/>
            <person name="Ye F."/>
            <person name="Su P."/>
            <person name="Kiefer A.F."/>
            <person name="Nichols A."/>
            <person name="Cepeda A.J."/>
            <person name="Yan W."/>
            <person name="Fan B."/>
            <person name="Jiang Y."/>
            <person name="Adhikari A."/>
            <person name="Zheng C.-J."/>
            <person name="Schuster L."/>
            <person name="Cowan T.M."/>
            <person name="Smanski M.J."/>
            <person name="Chevrette M.G."/>
            <person name="De Carvalho L.P.S."/>
            <person name="Shen B."/>
        </authorList>
    </citation>
    <scope>NUCLEOTIDE SEQUENCE [LARGE SCALE GENOMIC DNA]</scope>
    <source>
        <strain evidence="2 3">NPDC000634</strain>
    </source>
</reference>
<proteinExistence type="predicted"/>
<dbReference type="Proteomes" id="UP001458415">
    <property type="component" value="Unassembled WGS sequence"/>
</dbReference>
<keyword evidence="3" id="KW-1185">Reference proteome</keyword>
<evidence type="ECO:0000313" key="3">
    <source>
        <dbReference type="Proteomes" id="UP001458415"/>
    </source>
</evidence>
<accession>A0ABV1VYW0</accession>
<comment type="caution">
    <text evidence="2">The sequence shown here is derived from an EMBL/GenBank/DDBJ whole genome shotgun (WGS) entry which is preliminary data.</text>
</comment>
<dbReference type="EMBL" id="JBEPCU010000095">
    <property type="protein sequence ID" value="MER6977129.1"/>
    <property type="molecule type" value="Genomic_DNA"/>
</dbReference>
<protein>
    <submittedName>
        <fullName evidence="2">Uncharacterized protein</fullName>
    </submittedName>
</protein>
<sequence>MQAFHLNMCSWALSCEFRYREAIERADEAVDCARRAQDAPSKPGPPRRQDGDVVQEGTSPHLVSGQNGDLQG</sequence>
<evidence type="ECO:0000313" key="2">
    <source>
        <dbReference type="EMBL" id="MER6977129.1"/>
    </source>
</evidence>
<evidence type="ECO:0000256" key="1">
    <source>
        <dbReference type="SAM" id="MobiDB-lite"/>
    </source>
</evidence>
<dbReference type="RefSeq" id="WP_086729275.1">
    <property type="nucleotide sequence ID" value="NZ_MUBM01000296.1"/>
</dbReference>